<dbReference type="SUPFAM" id="SSF116922">
    <property type="entry name" value="YugE-like"/>
    <property type="match status" value="1"/>
</dbReference>
<reference evidence="1 2" key="1">
    <citation type="journal article" date="2011" name="EMBO J.">
        <title>Structural diversity of bacterial flagellar motors.</title>
        <authorList>
            <person name="Chen S."/>
            <person name="Beeby M."/>
            <person name="Murphy G.E."/>
            <person name="Leadbetter J.R."/>
            <person name="Hendrixson D.R."/>
            <person name="Briegel A."/>
            <person name="Li Z."/>
            <person name="Shi J."/>
            <person name="Tocheva E.I."/>
            <person name="Muller A."/>
            <person name="Dobro M.J."/>
            <person name="Jensen G.J."/>
        </authorList>
    </citation>
    <scope>NUCLEOTIDE SEQUENCE [LARGE SCALE GENOMIC DNA]</scope>
    <source>
        <strain evidence="1 2">DSM 6540</strain>
    </source>
</reference>
<evidence type="ECO:0000313" key="1">
    <source>
        <dbReference type="EMBL" id="EGO63401.1"/>
    </source>
</evidence>
<protein>
    <submittedName>
        <fullName evidence="1">Uncharacterized protein</fullName>
    </submittedName>
</protein>
<proteinExistence type="predicted"/>
<name>F7NKM4_9FIRM</name>
<dbReference type="OrthoDB" id="2665787at2"/>
<dbReference type="Gene3D" id="1.10.340.20">
    <property type="entry name" value="Apc36109-like domain"/>
    <property type="match status" value="1"/>
</dbReference>
<dbReference type="EMBL" id="AFGF01000118">
    <property type="protein sequence ID" value="EGO63401.1"/>
    <property type="molecule type" value="Genomic_DNA"/>
</dbReference>
<organism evidence="1 2">
    <name type="scientific">Acetonema longum DSM 6540</name>
    <dbReference type="NCBI Taxonomy" id="1009370"/>
    <lineage>
        <taxon>Bacteria</taxon>
        <taxon>Bacillati</taxon>
        <taxon>Bacillota</taxon>
        <taxon>Negativicutes</taxon>
        <taxon>Acetonemataceae</taxon>
        <taxon>Acetonema</taxon>
    </lineage>
</organism>
<accession>F7NKM4</accession>
<dbReference type="STRING" id="1009370.ALO_13214"/>
<dbReference type="InterPro" id="IPR023162">
    <property type="entry name" value="Apc36109-like_dom_sf"/>
</dbReference>
<sequence length="121" mass="14046">MDGHLTREEQKEIKKRLNNQYQQLEKLVNEWDPIGLIRGGAPKDEYDCLTAQLLALLHEGKNAEELMKFIITELDEHFGYGLSNIREDCHDKFLKKCSDVSVKIVDWWGNNSDDQGNVNQK</sequence>
<keyword evidence="2" id="KW-1185">Reference proteome</keyword>
<dbReference type="Proteomes" id="UP000003240">
    <property type="component" value="Unassembled WGS sequence"/>
</dbReference>
<evidence type="ECO:0000313" key="2">
    <source>
        <dbReference type="Proteomes" id="UP000003240"/>
    </source>
</evidence>
<gene>
    <name evidence="1" type="ORF">ALO_13214</name>
</gene>
<dbReference type="RefSeq" id="WP_004096478.1">
    <property type="nucleotide sequence ID" value="NZ_AFGF01000118.1"/>
</dbReference>
<comment type="caution">
    <text evidence="1">The sequence shown here is derived from an EMBL/GenBank/DDBJ whole genome shotgun (WGS) entry which is preliminary data.</text>
</comment>
<dbReference type="AlphaFoldDB" id="F7NKM4"/>